<dbReference type="Proteomes" id="UP000510686">
    <property type="component" value="Chromosome 4"/>
</dbReference>
<keyword evidence="3" id="KW-1185">Reference proteome</keyword>
<evidence type="ECO:0000256" key="1">
    <source>
        <dbReference type="SAM" id="MobiDB-lite"/>
    </source>
</evidence>
<protein>
    <submittedName>
        <fullName evidence="2">Uncharacterized protein</fullName>
    </submittedName>
</protein>
<dbReference type="InterPro" id="IPR022198">
    <property type="entry name" value="DUF3723"/>
</dbReference>
<evidence type="ECO:0000313" key="3">
    <source>
        <dbReference type="Proteomes" id="UP000510686"/>
    </source>
</evidence>
<name>A0A7D5UZR4_9HYPO</name>
<feature type="region of interest" description="Disordered" evidence="1">
    <location>
        <begin position="515"/>
        <end position="542"/>
    </location>
</feature>
<sequence>MNLPPQSSTSTPCIQVSADVIRVTRDGRRTSYFTTNATENRLSVEKLNREYNLAARNAQNRVLRQSKFEDLVGNQAIVQTVRLLLGQLAQQENALELSGSKTDLKAMMEKLEAVEVDIEKNNGLITLSEKAAYIEAIMEKLKADQTDTEKKNALLGLSERAADIIARMQKLETAHVDTENTLRRMLAKQRCEAAIRTLGPQAWWNVRVFLVPEGHHPENLLHRVINDHLFETPPSDGEVFRRTYAHWRAGQMGHIDHVNLHLSEDKKTGLRRLMKKNLVAEAMYKLTDYPGLRSGLQLSNMKKHLCERCPEEICNYLTHIYNTWGKITLCNPRIQQATDTVTVQALQRLAPSASHVERGEIRNMMRSGKLWSDVSDANLRAEIELQLLNIGVIIPSIKTFHENMRYLVLGMRIIRNHLLDALPAEKSVAEAMRKSWQPHQTLIEHAENQFYQLTCSPSFSISYHVLFISAIRNFPKLSDEGPIHESGLPPINAGVDESCLQRFLRHAQAQGFNSEKIKSKLREVPPSNAPPSGGQGYEGLQESIPKRRCGRARTSSYNFISRSLFLPQMLVESEIGAYPTINFIQSDFMRSFFHEFAHDDSGRVMGIVAAETSLPMATAILPDTPTRPELQQLQTDREITGSRSPNDELRPDNTIRSADTIFYQECQSERSLLSPAHPAGQAHSDRPPLHSSPRATEMYSRSRYSQGSTTTGRTIYSPEEVRRICG</sequence>
<dbReference type="Pfam" id="PF12520">
    <property type="entry name" value="DUF3723"/>
    <property type="match status" value="1"/>
</dbReference>
<dbReference type="AlphaFoldDB" id="A0A7D5UZR4"/>
<dbReference type="KEGG" id="mbrn:90967908"/>
<proteinExistence type="predicted"/>
<dbReference type="EMBL" id="CP058935">
    <property type="protein sequence ID" value="QLI70473.1"/>
    <property type="molecule type" value="Genomic_DNA"/>
</dbReference>
<dbReference type="RefSeq" id="XP_065987017.1">
    <property type="nucleotide sequence ID" value="XM_066130898.1"/>
</dbReference>
<evidence type="ECO:0000313" key="2">
    <source>
        <dbReference type="EMBL" id="QLI70473.1"/>
    </source>
</evidence>
<reference evidence="2 3" key="1">
    <citation type="submission" date="2020-07" db="EMBL/GenBank/DDBJ databases">
        <title>Telomere length de novo assembly of all 7 chromosomes of the fungus, Metarhizium brunneum, using a novel assembly pipeline.</title>
        <authorList>
            <person name="Saud z."/>
            <person name="Kortsinoglou A."/>
            <person name="Kouvelis V.N."/>
            <person name="Butt T.M."/>
        </authorList>
    </citation>
    <scope>NUCLEOTIDE SEQUENCE [LARGE SCALE GENOMIC DNA]</scope>
    <source>
        <strain evidence="2 3">4556</strain>
    </source>
</reference>
<feature type="compositionally biased region" description="Basic and acidic residues" evidence="1">
    <location>
        <begin position="635"/>
        <end position="653"/>
    </location>
</feature>
<dbReference type="OrthoDB" id="4932578at2759"/>
<accession>A0A7D5UZR4</accession>
<organism evidence="2 3">
    <name type="scientific">Metarhizium brunneum</name>
    <dbReference type="NCBI Taxonomy" id="500148"/>
    <lineage>
        <taxon>Eukaryota</taxon>
        <taxon>Fungi</taxon>
        <taxon>Dikarya</taxon>
        <taxon>Ascomycota</taxon>
        <taxon>Pezizomycotina</taxon>
        <taxon>Sordariomycetes</taxon>
        <taxon>Hypocreomycetidae</taxon>
        <taxon>Hypocreales</taxon>
        <taxon>Clavicipitaceae</taxon>
        <taxon>Metarhizium</taxon>
    </lineage>
</organism>
<feature type="compositionally biased region" description="Polar residues" evidence="1">
    <location>
        <begin position="702"/>
        <end position="713"/>
    </location>
</feature>
<feature type="region of interest" description="Disordered" evidence="1">
    <location>
        <begin position="672"/>
        <end position="713"/>
    </location>
</feature>
<gene>
    <name evidence="2" type="ORF">G6M90_00g069180</name>
</gene>
<dbReference type="GeneID" id="90967908"/>
<feature type="region of interest" description="Disordered" evidence="1">
    <location>
        <begin position="634"/>
        <end position="655"/>
    </location>
</feature>